<evidence type="ECO:0000313" key="2">
    <source>
        <dbReference type="Proteomes" id="UP000220032"/>
    </source>
</evidence>
<accession>A0A2A8ZQJ4</accession>
<dbReference type="InterPro" id="IPR013494">
    <property type="entry name" value="CHP02678"/>
</dbReference>
<dbReference type="Proteomes" id="UP000220032">
    <property type="component" value="Unassembled WGS sequence"/>
</dbReference>
<name>A0A2A8ZQJ4_BACCE</name>
<dbReference type="NCBIfam" id="TIGR02678">
    <property type="entry name" value="TIGR02678 family protein"/>
    <property type="match status" value="1"/>
</dbReference>
<proteinExistence type="predicted"/>
<comment type="caution">
    <text evidence="1">The sequence shown here is derived from an EMBL/GenBank/DDBJ whole genome shotgun (WGS) entry which is preliminary data.</text>
</comment>
<dbReference type="Pfam" id="PF09661">
    <property type="entry name" value="DUF2398"/>
    <property type="match status" value="1"/>
</dbReference>
<protein>
    <submittedName>
        <fullName evidence="1">TIGR02678 family protein</fullName>
    </submittedName>
</protein>
<dbReference type="AlphaFoldDB" id="A0A2A8ZQJ4"/>
<dbReference type="RefSeq" id="WP_098344172.1">
    <property type="nucleotide sequence ID" value="NZ_NTRR01000093.1"/>
</dbReference>
<organism evidence="1 2">
    <name type="scientific">Bacillus cereus</name>
    <dbReference type="NCBI Taxonomy" id="1396"/>
    <lineage>
        <taxon>Bacteria</taxon>
        <taxon>Bacillati</taxon>
        <taxon>Bacillota</taxon>
        <taxon>Bacilli</taxon>
        <taxon>Bacillales</taxon>
        <taxon>Bacillaceae</taxon>
        <taxon>Bacillus</taxon>
        <taxon>Bacillus cereus group</taxon>
    </lineage>
</organism>
<gene>
    <name evidence="1" type="ORF">CN307_31665</name>
</gene>
<sequence length="400" mass="47651">MEEKNGITDHMKELVEYLFEYMFIDRKKNRDIYYEIRRLQKQITYYVSENFKYNLLVHPDFIKLEKVTTSPKPWMGIERFKGPREYVILCCFMAFLEQQITNECITEDLTKGIKNYFPGEEGLQWEGNGGYQNRLSLIRVVRTLEEFGIIVILDQNIDDDKDDDKKQVLFQKQTQSHYFLRNLPFDITACQSPRSLKLKRVLEKELTGILPKQELNRRLFIEPSIRKQDLDEGLYDYLKRNIEQVESFVEETSSYQLEFYKTGAMLTRTETYKPLTTFPNLKMESHLTMQLSFYVRELIKERRIHKDLEGEIQMTRSEFLQLIDSLKERNGDEWTASYRQMSAKQICKEFIPFLKSWGFCNELEDGGNLILYDSLGRVSGTYDLEMKQTEWESRGVEKTS</sequence>
<reference evidence="1 2" key="1">
    <citation type="submission" date="2017-09" db="EMBL/GenBank/DDBJ databases">
        <title>Large-scale bioinformatics analysis of Bacillus genomes uncovers conserved roles of natural products in bacterial physiology.</title>
        <authorList>
            <consortium name="Agbiome Team Llc"/>
            <person name="Bleich R.M."/>
            <person name="Grubbs K.J."/>
            <person name="Santa Maria K.C."/>
            <person name="Allen S.E."/>
            <person name="Farag S."/>
            <person name="Shank E.A."/>
            <person name="Bowers A."/>
        </authorList>
    </citation>
    <scope>NUCLEOTIDE SEQUENCE [LARGE SCALE GENOMIC DNA]</scope>
    <source>
        <strain evidence="1 2">AFS022681</strain>
    </source>
</reference>
<evidence type="ECO:0000313" key="1">
    <source>
        <dbReference type="EMBL" id="PFE07168.1"/>
    </source>
</evidence>
<dbReference type="EMBL" id="NTRR01000093">
    <property type="protein sequence ID" value="PFE07168.1"/>
    <property type="molecule type" value="Genomic_DNA"/>
</dbReference>